<dbReference type="SMART" id="SM00248">
    <property type="entry name" value="ANK"/>
    <property type="match status" value="4"/>
</dbReference>
<dbReference type="Gene3D" id="1.25.40.20">
    <property type="entry name" value="Ankyrin repeat-containing domain"/>
    <property type="match status" value="1"/>
</dbReference>
<dbReference type="PANTHER" id="PTHR24171:SF9">
    <property type="entry name" value="ANKYRIN REPEAT DOMAIN-CONTAINING PROTEIN 39"/>
    <property type="match status" value="1"/>
</dbReference>
<reference evidence="5" key="1">
    <citation type="submission" date="2021-01" db="EMBL/GenBank/DDBJ databases">
        <authorList>
            <person name="Corre E."/>
            <person name="Pelletier E."/>
            <person name="Niang G."/>
            <person name="Scheremetjew M."/>
            <person name="Finn R."/>
            <person name="Kale V."/>
            <person name="Holt S."/>
            <person name="Cochrane G."/>
            <person name="Meng A."/>
            <person name="Brown T."/>
            <person name="Cohen L."/>
        </authorList>
    </citation>
    <scope>NUCLEOTIDE SEQUENCE</scope>
    <source>
        <strain evidence="5">PLY429</strain>
    </source>
</reference>
<organism evidence="5">
    <name type="scientific">Tetraselmis chuii</name>
    <dbReference type="NCBI Taxonomy" id="63592"/>
    <lineage>
        <taxon>Eukaryota</taxon>
        <taxon>Viridiplantae</taxon>
        <taxon>Chlorophyta</taxon>
        <taxon>core chlorophytes</taxon>
        <taxon>Chlorodendrophyceae</taxon>
        <taxon>Chlorodendrales</taxon>
        <taxon>Chlorodendraceae</taxon>
        <taxon>Tetraselmis</taxon>
    </lineage>
</organism>
<dbReference type="InterPro" id="IPR002110">
    <property type="entry name" value="Ankyrin_rpt"/>
</dbReference>
<feature type="repeat" description="ANK" evidence="3">
    <location>
        <begin position="79"/>
        <end position="111"/>
    </location>
</feature>
<evidence type="ECO:0000256" key="3">
    <source>
        <dbReference type="PROSITE-ProRule" id="PRU00023"/>
    </source>
</evidence>
<keyword evidence="1" id="KW-0677">Repeat</keyword>
<evidence type="ECO:0000256" key="4">
    <source>
        <dbReference type="SAM" id="MobiDB-lite"/>
    </source>
</evidence>
<dbReference type="InterPro" id="IPR036770">
    <property type="entry name" value="Ankyrin_rpt-contain_sf"/>
</dbReference>
<dbReference type="EMBL" id="HBGG01037984">
    <property type="protein sequence ID" value="CAD9218288.1"/>
    <property type="molecule type" value="Transcribed_RNA"/>
</dbReference>
<dbReference type="PROSITE" id="PS50088">
    <property type="entry name" value="ANK_REPEAT"/>
    <property type="match status" value="3"/>
</dbReference>
<dbReference type="AlphaFoldDB" id="A0A7S1X8M7"/>
<protein>
    <submittedName>
        <fullName evidence="5">Uncharacterized protein</fullName>
    </submittedName>
</protein>
<evidence type="ECO:0000313" key="5">
    <source>
        <dbReference type="EMBL" id="CAD9218288.1"/>
    </source>
</evidence>
<dbReference type="Pfam" id="PF00023">
    <property type="entry name" value="Ank"/>
    <property type="match status" value="1"/>
</dbReference>
<dbReference type="PROSITE" id="PS50297">
    <property type="entry name" value="ANK_REP_REGION"/>
    <property type="match status" value="3"/>
</dbReference>
<feature type="repeat" description="ANK" evidence="3">
    <location>
        <begin position="14"/>
        <end position="46"/>
    </location>
</feature>
<evidence type="ECO:0000256" key="2">
    <source>
        <dbReference type="ARBA" id="ARBA00023043"/>
    </source>
</evidence>
<sequence length="167" mass="18123">MKRPPRGKLPRTPGGSSLLHSAARSGGADAVEAVLSHGADVNAIDEGMTALYIALRHSNEGAVKALLEHEADVDMRSGDGRAPIHVAAYEGSPKLVRELVDAGADVRAQDPDGYSPFQLASMKPDNFECMEVILEKLCATYDPNETIRVFDKTFDFEKFKREIDAPI</sequence>
<name>A0A7S1X8M7_9CHLO</name>
<dbReference type="PANTHER" id="PTHR24171">
    <property type="entry name" value="ANKYRIN REPEAT DOMAIN-CONTAINING PROTEIN 39-RELATED"/>
    <property type="match status" value="1"/>
</dbReference>
<proteinExistence type="predicted"/>
<feature type="repeat" description="ANK" evidence="3">
    <location>
        <begin position="46"/>
        <end position="78"/>
    </location>
</feature>
<keyword evidence="2 3" id="KW-0040">ANK repeat</keyword>
<evidence type="ECO:0000256" key="1">
    <source>
        <dbReference type="ARBA" id="ARBA00022737"/>
    </source>
</evidence>
<accession>A0A7S1X8M7</accession>
<dbReference type="Pfam" id="PF12796">
    <property type="entry name" value="Ank_2"/>
    <property type="match status" value="1"/>
</dbReference>
<dbReference type="SUPFAM" id="SSF48403">
    <property type="entry name" value="Ankyrin repeat"/>
    <property type="match status" value="1"/>
</dbReference>
<feature type="region of interest" description="Disordered" evidence="4">
    <location>
        <begin position="1"/>
        <end position="23"/>
    </location>
</feature>
<gene>
    <name evidence="5" type="ORF">TCHU04912_LOCUS19599</name>
</gene>